<reference evidence="1 2" key="1">
    <citation type="journal article" date="2018" name="Nat. Ecol. Evol.">
        <title>Pezizomycetes genomes reveal the molecular basis of ectomycorrhizal truffle lifestyle.</title>
        <authorList>
            <person name="Murat C."/>
            <person name="Payen T."/>
            <person name="Noel B."/>
            <person name="Kuo A."/>
            <person name="Morin E."/>
            <person name="Chen J."/>
            <person name="Kohler A."/>
            <person name="Krizsan K."/>
            <person name="Balestrini R."/>
            <person name="Da Silva C."/>
            <person name="Montanini B."/>
            <person name="Hainaut M."/>
            <person name="Levati E."/>
            <person name="Barry K.W."/>
            <person name="Belfiori B."/>
            <person name="Cichocki N."/>
            <person name="Clum A."/>
            <person name="Dockter R.B."/>
            <person name="Fauchery L."/>
            <person name="Guy J."/>
            <person name="Iotti M."/>
            <person name="Le Tacon F."/>
            <person name="Lindquist E.A."/>
            <person name="Lipzen A."/>
            <person name="Malagnac F."/>
            <person name="Mello A."/>
            <person name="Molinier V."/>
            <person name="Miyauchi S."/>
            <person name="Poulain J."/>
            <person name="Riccioni C."/>
            <person name="Rubini A."/>
            <person name="Sitrit Y."/>
            <person name="Splivallo R."/>
            <person name="Traeger S."/>
            <person name="Wang M."/>
            <person name="Zifcakova L."/>
            <person name="Wipf D."/>
            <person name="Zambonelli A."/>
            <person name="Paolocci F."/>
            <person name="Nowrousian M."/>
            <person name="Ottonello S."/>
            <person name="Baldrian P."/>
            <person name="Spatafora J.W."/>
            <person name="Henrissat B."/>
            <person name="Nagy L.G."/>
            <person name="Aury J.M."/>
            <person name="Wincker P."/>
            <person name="Grigoriev I.V."/>
            <person name="Bonfante P."/>
            <person name="Martin F.M."/>
        </authorList>
    </citation>
    <scope>NUCLEOTIDE SEQUENCE [LARGE SCALE GENOMIC DNA]</scope>
    <source>
        <strain evidence="1 2">120613-1</strain>
    </source>
</reference>
<evidence type="ECO:0000313" key="2">
    <source>
        <dbReference type="Proteomes" id="UP000276215"/>
    </source>
</evidence>
<name>A0A3N4J9H4_9PEZI</name>
<keyword evidence="2" id="KW-1185">Reference proteome</keyword>
<accession>A0A3N4J9H4</accession>
<evidence type="ECO:0000313" key="1">
    <source>
        <dbReference type="EMBL" id="RPA93281.1"/>
    </source>
</evidence>
<organism evidence="1 2">
    <name type="scientific">Choiromyces venosus 120613-1</name>
    <dbReference type="NCBI Taxonomy" id="1336337"/>
    <lineage>
        <taxon>Eukaryota</taxon>
        <taxon>Fungi</taxon>
        <taxon>Dikarya</taxon>
        <taxon>Ascomycota</taxon>
        <taxon>Pezizomycotina</taxon>
        <taxon>Pezizomycetes</taxon>
        <taxon>Pezizales</taxon>
        <taxon>Tuberaceae</taxon>
        <taxon>Choiromyces</taxon>
    </lineage>
</organism>
<protein>
    <submittedName>
        <fullName evidence="1">Uncharacterized protein</fullName>
    </submittedName>
</protein>
<proteinExistence type="predicted"/>
<sequence>MALAPMVIELLFTNSDNRKYSLKDLFLYLITQPIPCWACRIYAKVYLCIAENARPVVKIGSPVEHCTLSIKAASITGKILSVPMSVFLKCLHAEGRIGEINLVAWVIGLSDIDILKLDPDPDADYSWQLTI</sequence>
<dbReference type="EMBL" id="ML120455">
    <property type="protein sequence ID" value="RPA93281.1"/>
    <property type="molecule type" value="Genomic_DNA"/>
</dbReference>
<gene>
    <name evidence="1" type="ORF">L873DRAFT_67918</name>
</gene>
<dbReference type="AlphaFoldDB" id="A0A3N4J9H4"/>
<dbReference type="Proteomes" id="UP000276215">
    <property type="component" value="Unassembled WGS sequence"/>
</dbReference>